<sequence length="98" mass="10708">MLINNDNPGSHSSYHEPVKSDYCLCLAIHAPRKGIVEVWQMRTGGRILAVQCGKGSKILQPTYRFGSVVDDGSPYVPLEVFLLNGESGQISVLNPSLH</sequence>
<keyword evidence="3" id="KW-1185">Reference proteome</keyword>
<accession>A0AAV0H4F2</accession>
<dbReference type="InterPro" id="IPR032839">
    <property type="entry name" value="RAB3GAP_N"/>
</dbReference>
<dbReference type="EMBL" id="CAMGYJ010000002">
    <property type="protein sequence ID" value="CAI0380170.1"/>
    <property type="molecule type" value="Genomic_DNA"/>
</dbReference>
<reference evidence="2" key="1">
    <citation type="submission" date="2022-08" db="EMBL/GenBank/DDBJ databases">
        <authorList>
            <person name="Gutierrez-Valencia J."/>
        </authorList>
    </citation>
    <scope>NUCLEOTIDE SEQUENCE</scope>
</reference>
<dbReference type="PANTHER" id="PTHR12472">
    <property type="entry name" value="RAB3-GAP REGULATORY DOMAIN"/>
    <property type="match status" value="1"/>
</dbReference>
<feature type="domain" description="Rab3-GAP regulatory subunit N-terminal" evidence="1">
    <location>
        <begin position="6"/>
        <end position="59"/>
    </location>
</feature>
<evidence type="ECO:0000259" key="1">
    <source>
        <dbReference type="Pfam" id="PF14655"/>
    </source>
</evidence>
<comment type="caution">
    <text evidence="2">The sequence shown here is derived from an EMBL/GenBank/DDBJ whole genome shotgun (WGS) entry which is preliminary data.</text>
</comment>
<dbReference type="Proteomes" id="UP001154282">
    <property type="component" value="Unassembled WGS sequence"/>
</dbReference>
<protein>
    <recommendedName>
        <fullName evidence="1">Rab3-GAP regulatory subunit N-terminal domain-containing protein</fullName>
    </recommendedName>
</protein>
<evidence type="ECO:0000313" key="3">
    <source>
        <dbReference type="Proteomes" id="UP001154282"/>
    </source>
</evidence>
<dbReference type="InterPro" id="IPR026059">
    <property type="entry name" value="Rab3GAP2"/>
</dbReference>
<organism evidence="2 3">
    <name type="scientific">Linum tenue</name>
    <dbReference type="NCBI Taxonomy" id="586396"/>
    <lineage>
        <taxon>Eukaryota</taxon>
        <taxon>Viridiplantae</taxon>
        <taxon>Streptophyta</taxon>
        <taxon>Embryophyta</taxon>
        <taxon>Tracheophyta</taxon>
        <taxon>Spermatophyta</taxon>
        <taxon>Magnoliopsida</taxon>
        <taxon>eudicotyledons</taxon>
        <taxon>Gunneridae</taxon>
        <taxon>Pentapetalae</taxon>
        <taxon>rosids</taxon>
        <taxon>fabids</taxon>
        <taxon>Malpighiales</taxon>
        <taxon>Linaceae</taxon>
        <taxon>Linum</taxon>
    </lineage>
</organism>
<dbReference type="PANTHER" id="PTHR12472:SF0">
    <property type="entry name" value="RAB3 GTPASE-ACTIVATING PROTEIN NON-CATALYTIC SUBUNIT"/>
    <property type="match status" value="1"/>
</dbReference>
<dbReference type="AlphaFoldDB" id="A0AAV0H4F2"/>
<evidence type="ECO:0000313" key="2">
    <source>
        <dbReference type="EMBL" id="CAI0380170.1"/>
    </source>
</evidence>
<dbReference type="Pfam" id="PF14655">
    <property type="entry name" value="RAB3GAP2_N"/>
    <property type="match status" value="1"/>
</dbReference>
<gene>
    <name evidence="2" type="ORF">LITE_LOCUS2553</name>
</gene>
<name>A0AAV0H4F2_9ROSI</name>
<proteinExistence type="predicted"/>